<dbReference type="EMBL" id="CAXHTB010000016">
    <property type="protein sequence ID" value="CAL0321854.1"/>
    <property type="molecule type" value="Genomic_DNA"/>
</dbReference>
<reference evidence="1 2" key="1">
    <citation type="submission" date="2024-03" db="EMBL/GenBank/DDBJ databases">
        <authorList>
            <person name="Martinez-Hernandez J."/>
        </authorList>
    </citation>
    <scope>NUCLEOTIDE SEQUENCE [LARGE SCALE GENOMIC DNA]</scope>
</reference>
<evidence type="ECO:0000313" key="1">
    <source>
        <dbReference type="EMBL" id="CAL0321854.1"/>
    </source>
</evidence>
<name>A0AAV1XJU7_LUPLU</name>
<comment type="caution">
    <text evidence="1">The sequence shown here is derived from an EMBL/GenBank/DDBJ whole genome shotgun (WGS) entry which is preliminary data.</text>
</comment>
<dbReference type="Proteomes" id="UP001497480">
    <property type="component" value="Unassembled WGS sequence"/>
</dbReference>
<gene>
    <name evidence="1" type="ORF">LLUT_LOCUS22914</name>
</gene>
<sequence>MTDLGKLSYFLGMEFSYMAAGIVMHQSKYAKEVLKRFSMETCNPVTSPVEVSLKLTKDEEGEAVDETIFKQMVGSLRYLCNSRPELSYGVGLISRFMCQPKKTHLLAAKRVLRYVQGTYDHGILFRTQKQKLELELEGYADSDYGGDLVERKSTSGYLFLLNKSPISWCSCKQKVVALSSCEAEYISACYAACQAIWLEELLAEMRMKTSSLELKLDNISAINLAKNPVSHGRSKHIEVRFHYLRELVSKEKLKLVYCRTDDQLADLFTKPLKPERFENLKKEIGVVSLKNMN</sequence>
<dbReference type="AlphaFoldDB" id="A0AAV1XJU7"/>
<keyword evidence="2" id="KW-1185">Reference proteome</keyword>
<accession>A0AAV1XJU7</accession>
<dbReference type="CDD" id="cd09272">
    <property type="entry name" value="RNase_HI_RT_Ty1"/>
    <property type="match status" value="1"/>
</dbReference>
<protein>
    <submittedName>
        <fullName evidence="1">Uncharacterized protein</fullName>
    </submittedName>
</protein>
<organism evidence="1 2">
    <name type="scientific">Lupinus luteus</name>
    <name type="common">European yellow lupine</name>
    <dbReference type="NCBI Taxonomy" id="3873"/>
    <lineage>
        <taxon>Eukaryota</taxon>
        <taxon>Viridiplantae</taxon>
        <taxon>Streptophyta</taxon>
        <taxon>Embryophyta</taxon>
        <taxon>Tracheophyta</taxon>
        <taxon>Spermatophyta</taxon>
        <taxon>Magnoliopsida</taxon>
        <taxon>eudicotyledons</taxon>
        <taxon>Gunneridae</taxon>
        <taxon>Pentapetalae</taxon>
        <taxon>rosids</taxon>
        <taxon>fabids</taxon>
        <taxon>Fabales</taxon>
        <taxon>Fabaceae</taxon>
        <taxon>Papilionoideae</taxon>
        <taxon>50 kb inversion clade</taxon>
        <taxon>genistoids sensu lato</taxon>
        <taxon>core genistoids</taxon>
        <taxon>Genisteae</taxon>
        <taxon>Lupinus</taxon>
    </lineage>
</organism>
<evidence type="ECO:0000313" key="2">
    <source>
        <dbReference type="Proteomes" id="UP001497480"/>
    </source>
</evidence>
<proteinExistence type="predicted"/>
<dbReference type="PANTHER" id="PTHR11439">
    <property type="entry name" value="GAG-POL-RELATED RETROTRANSPOSON"/>
    <property type="match status" value="1"/>
</dbReference>
<dbReference type="PANTHER" id="PTHR11439:SF515">
    <property type="entry name" value="GAG-POL POLYPROTEIN"/>
    <property type="match status" value="1"/>
</dbReference>